<dbReference type="RefSeq" id="WP_114960297.1">
    <property type="nucleotide sequence ID" value="NZ_MSZW01000033.1"/>
</dbReference>
<sequence>MAGVPKRVSERIVAGVKRYQPILAGARSRDVGEADTVTIIKDMLADVFGYDKYSDVTSEHSIRGTFCDLAIKIDGQLQTLIEVKAIGLDLKDSHVKQAIDYAANQGVDWVALTNGITWRIYRLIFAKPIDFELVLEFDFCAISTRSDADMELLYLLCKEGWQRSMLGEYHNQKQALSRFFISAMLQTDPVLDVVRKELRRMSPDVRIDNQQIRDVLLAEVLKREVIEGEKAEEARKKLARSAAKVAKAKASKASSGPAPDPAEPAE</sequence>
<proteinExistence type="predicted"/>
<feature type="region of interest" description="Disordered" evidence="1">
    <location>
        <begin position="246"/>
        <end position="266"/>
    </location>
</feature>
<dbReference type="Proteomes" id="UP000295414">
    <property type="component" value="Unassembled WGS sequence"/>
</dbReference>
<dbReference type="AlphaFoldDB" id="A0A4R3N760"/>
<reference evidence="2 3" key="1">
    <citation type="submission" date="2019-03" db="EMBL/GenBank/DDBJ databases">
        <title>Genomic Encyclopedia of Type Strains, Phase IV (KMG-IV): sequencing the most valuable type-strain genomes for metagenomic binning, comparative biology and taxonomic classification.</title>
        <authorList>
            <person name="Goeker M."/>
        </authorList>
    </citation>
    <scope>NUCLEOTIDE SEQUENCE [LARGE SCALE GENOMIC DNA]</scope>
    <source>
        <strain evidence="2 3">DSM 13605</strain>
    </source>
</reference>
<accession>A0A4R3N760</accession>
<evidence type="ECO:0000313" key="3">
    <source>
        <dbReference type="Proteomes" id="UP000295414"/>
    </source>
</evidence>
<gene>
    <name evidence="2" type="ORF">EDC34_10427</name>
</gene>
<comment type="caution">
    <text evidence="2">The sequence shown here is derived from an EMBL/GenBank/DDBJ whole genome shotgun (WGS) entry which is preliminary data.</text>
</comment>
<name>A0A4R3N760_9GAMM</name>
<organism evidence="2 3">
    <name type="scientific">Thermomonas haemolytica</name>
    <dbReference type="NCBI Taxonomy" id="141949"/>
    <lineage>
        <taxon>Bacteria</taxon>
        <taxon>Pseudomonadati</taxon>
        <taxon>Pseudomonadota</taxon>
        <taxon>Gammaproteobacteria</taxon>
        <taxon>Lysobacterales</taxon>
        <taxon>Lysobacteraceae</taxon>
        <taxon>Thermomonas</taxon>
    </lineage>
</organism>
<dbReference type="EMBL" id="SMAP01000004">
    <property type="protein sequence ID" value="TCT24347.1"/>
    <property type="molecule type" value="Genomic_DNA"/>
</dbReference>
<evidence type="ECO:0000313" key="2">
    <source>
        <dbReference type="EMBL" id="TCT24347.1"/>
    </source>
</evidence>
<evidence type="ECO:0000256" key="1">
    <source>
        <dbReference type="SAM" id="MobiDB-lite"/>
    </source>
</evidence>
<keyword evidence="3" id="KW-1185">Reference proteome</keyword>
<dbReference type="OrthoDB" id="570928at2"/>
<protein>
    <submittedName>
        <fullName evidence="2">Type I restriction and modification enzyme subunit R-like protein</fullName>
    </submittedName>
</protein>